<comment type="caution">
    <text evidence="6">The sequence shown here is derived from an EMBL/GenBank/DDBJ whole genome shotgun (WGS) entry which is preliminary data.</text>
</comment>
<dbReference type="RefSeq" id="WP_246289740.1">
    <property type="nucleotide sequence ID" value="NZ_BAAAPP010000002.1"/>
</dbReference>
<reference evidence="6 7" key="1">
    <citation type="submission" date="2020-07" db="EMBL/GenBank/DDBJ databases">
        <title>Sequencing the genomes of 1000 actinobacteria strains.</title>
        <authorList>
            <person name="Klenk H.-P."/>
        </authorList>
    </citation>
    <scope>NUCLEOTIDE SEQUENCE [LARGE SCALE GENOMIC DNA]</scope>
    <source>
        <strain evidence="6 7">DSM 18248</strain>
    </source>
</reference>
<evidence type="ECO:0000313" key="7">
    <source>
        <dbReference type="Proteomes" id="UP000537326"/>
    </source>
</evidence>
<dbReference type="SUPFAM" id="SSF141457">
    <property type="entry name" value="BH3618-like"/>
    <property type="match status" value="1"/>
</dbReference>
<dbReference type="Pfam" id="PF02623">
    <property type="entry name" value="FliW"/>
    <property type="match status" value="1"/>
</dbReference>
<keyword evidence="6" id="KW-0969">Cilium</keyword>
<keyword evidence="7" id="KW-1185">Reference proteome</keyword>
<evidence type="ECO:0000256" key="3">
    <source>
        <dbReference type="ARBA" id="ARBA00022845"/>
    </source>
</evidence>
<keyword evidence="3 4" id="KW-0810">Translation regulation</keyword>
<sequence length="156" mass="16538">MIATTPAQRAGTAAEEDRTGMTTDADPTVPDLPVIELVHPLPGFPTQLRFALVRLDDDGVLCALRSLDDPDLRFLVVPPHAFFPDYAPVIDDATAAELGVTTAEDVLLLSILTAGDSLVSTTANLLAPLLVNTRTQRARQVVLDDPALSTTTPLVA</sequence>
<proteinExistence type="inferred from homology"/>
<dbReference type="Gene3D" id="2.30.290.10">
    <property type="entry name" value="BH3618-like"/>
    <property type="match status" value="1"/>
</dbReference>
<dbReference type="GO" id="GO:0005737">
    <property type="term" value="C:cytoplasm"/>
    <property type="evidence" value="ECO:0007669"/>
    <property type="project" value="UniProtKB-SubCell"/>
</dbReference>
<feature type="region of interest" description="Disordered" evidence="5">
    <location>
        <begin position="1"/>
        <end position="26"/>
    </location>
</feature>
<gene>
    <name evidence="4" type="primary">fliW</name>
    <name evidence="6" type="ORF">BKA05_000382</name>
</gene>
<dbReference type="EMBL" id="JACBZI010000001">
    <property type="protein sequence ID" value="NYI08867.1"/>
    <property type="molecule type" value="Genomic_DNA"/>
</dbReference>
<dbReference type="GO" id="GO:0044780">
    <property type="term" value="P:bacterial-type flagellum assembly"/>
    <property type="evidence" value="ECO:0007669"/>
    <property type="project" value="UniProtKB-UniRule"/>
</dbReference>
<evidence type="ECO:0000313" key="6">
    <source>
        <dbReference type="EMBL" id="NYI08867.1"/>
    </source>
</evidence>
<dbReference type="PANTHER" id="PTHR39190">
    <property type="entry name" value="FLAGELLAR ASSEMBLY FACTOR FLIW"/>
    <property type="match status" value="1"/>
</dbReference>
<keyword evidence="6" id="KW-0966">Cell projection</keyword>
<keyword evidence="2 4" id="KW-1005">Bacterial flagellum biogenesis</keyword>
<keyword evidence="4" id="KW-0143">Chaperone</keyword>
<evidence type="ECO:0000256" key="1">
    <source>
        <dbReference type="ARBA" id="ARBA00022490"/>
    </source>
</evidence>
<dbReference type="InterPro" id="IPR003775">
    <property type="entry name" value="Flagellar_assembly_factor_FliW"/>
</dbReference>
<comment type="similarity">
    <text evidence="4">Belongs to the FliW family.</text>
</comment>
<comment type="subcellular location">
    <subcellularLocation>
        <location evidence="4">Cytoplasm</location>
    </subcellularLocation>
</comment>
<evidence type="ECO:0000256" key="4">
    <source>
        <dbReference type="HAMAP-Rule" id="MF_01185"/>
    </source>
</evidence>
<keyword evidence="1 4" id="KW-0963">Cytoplasm</keyword>
<accession>A0A7Y9YD98</accession>
<comment type="subunit">
    <text evidence="4">Interacts with translational regulator CsrA and flagellin(s).</text>
</comment>
<evidence type="ECO:0000256" key="2">
    <source>
        <dbReference type="ARBA" id="ARBA00022795"/>
    </source>
</evidence>
<keyword evidence="6" id="KW-0282">Flagellum</keyword>
<evidence type="ECO:0000256" key="5">
    <source>
        <dbReference type="SAM" id="MobiDB-lite"/>
    </source>
</evidence>
<dbReference type="Proteomes" id="UP000537326">
    <property type="component" value="Unassembled WGS sequence"/>
</dbReference>
<organism evidence="6 7">
    <name type="scientific">Nocardioides marinus</name>
    <dbReference type="NCBI Taxonomy" id="374514"/>
    <lineage>
        <taxon>Bacteria</taxon>
        <taxon>Bacillati</taxon>
        <taxon>Actinomycetota</taxon>
        <taxon>Actinomycetes</taxon>
        <taxon>Propionibacteriales</taxon>
        <taxon>Nocardioidaceae</taxon>
        <taxon>Nocardioides</taxon>
    </lineage>
</organism>
<dbReference type="AlphaFoldDB" id="A0A7Y9YD98"/>
<dbReference type="InterPro" id="IPR024046">
    <property type="entry name" value="Flagellar_assmbl_FliW_dom_sf"/>
</dbReference>
<dbReference type="PANTHER" id="PTHR39190:SF1">
    <property type="entry name" value="FLAGELLAR ASSEMBLY FACTOR FLIW"/>
    <property type="match status" value="1"/>
</dbReference>
<dbReference type="HAMAP" id="MF_01185">
    <property type="entry name" value="FliW"/>
    <property type="match status" value="1"/>
</dbReference>
<comment type="function">
    <text evidence="4">Acts as an anti-CsrA protein, binds CsrA and prevents it from repressing translation of its target genes, one of which is flagellin. Binds to flagellin and participates in the assembly of the flagellum.</text>
</comment>
<dbReference type="GO" id="GO:0006417">
    <property type="term" value="P:regulation of translation"/>
    <property type="evidence" value="ECO:0007669"/>
    <property type="project" value="UniProtKB-KW"/>
</dbReference>
<protein>
    <recommendedName>
        <fullName evidence="4">Flagellar assembly factor FliW</fullName>
    </recommendedName>
</protein>
<name>A0A7Y9YD98_9ACTN</name>